<comment type="caution">
    <text evidence="2">The sequence shown here is derived from an EMBL/GenBank/DDBJ whole genome shotgun (WGS) entry which is preliminary data.</text>
</comment>
<dbReference type="Pfam" id="PF18760">
    <property type="entry name" value="ART-PolyVal"/>
    <property type="match status" value="1"/>
</dbReference>
<dbReference type="RefSeq" id="WP_107288608.1">
    <property type="nucleotide sequence ID" value="NZ_PYNF01000002.1"/>
</dbReference>
<dbReference type="SUPFAM" id="SSF56399">
    <property type="entry name" value="ADP-ribosylation"/>
    <property type="match status" value="1"/>
</dbReference>
<feature type="domain" description="ART-PolyVal-like" evidence="1">
    <location>
        <begin position="38"/>
        <end position="122"/>
    </location>
</feature>
<evidence type="ECO:0000259" key="1">
    <source>
        <dbReference type="Pfam" id="PF18760"/>
    </source>
</evidence>
<organism evidence="2 3">
    <name type="scientific">Photobacterium kishitanii</name>
    <dbReference type="NCBI Taxonomy" id="318456"/>
    <lineage>
        <taxon>Bacteria</taxon>
        <taxon>Pseudomonadati</taxon>
        <taxon>Pseudomonadota</taxon>
        <taxon>Gammaproteobacteria</taxon>
        <taxon>Vibrionales</taxon>
        <taxon>Vibrionaceae</taxon>
        <taxon>Photobacterium</taxon>
    </lineage>
</organism>
<name>A0A2T3KM63_9GAMM</name>
<proteinExistence type="predicted"/>
<sequence>MSSILDIINEDIAKEANTEDKDVITSIKNKLTKNGHTTLTMYHGSNKFIGDKFDSKHIGTSSGTSDEKGVGFYFTSDYAGAEHYAGSTDEGVVLTVEIKVDNTHQVENFTSPKRHKKFIEYAIKNSSNVLDVLSNYSDTAPQIPFYNVDDGGFTDKISGEFVACSSEEYIKKHGGLRRIFNSAHSKNGYDTLLDFVMLQDNMYEALAIVESELYSAHNYEDDNKSKMESISNGIKLQNIKAEYGFKMSLHPNADGSIVAVVYDTSVLTVKNKEKPTQKIERSKSAFKI</sequence>
<dbReference type="InterPro" id="IPR049522">
    <property type="entry name" value="ART-PolyVal_dom"/>
</dbReference>
<protein>
    <recommendedName>
        <fullName evidence="1">ART-PolyVal-like domain-containing protein</fullName>
    </recommendedName>
</protein>
<evidence type="ECO:0000313" key="3">
    <source>
        <dbReference type="Proteomes" id="UP000241426"/>
    </source>
</evidence>
<gene>
    <name evidence="2" type="ORF">C9J27_02335</name>
</gene>
<dbReference type="Proteomes" id="UP000241426">
    <property type="component" value="Unassembled WGS sequence"/>
</dbReference>
<accession>A0A2T3KM63</accession>
<reference evidence="2 3" key="1">
    <citation type="submission" date="2018-01" db="EMBL/GenBank/DDBJ databases">
        <title>Whole genome sequencing of Histamine producing bacteria.</title>
        <authorList>
            <person name="Butler K."/>
        </authorList>
    </citation>
    <scope>NUCLEOTIDE SEQUENCE [LARGE SCALE GENOMIC DNA]</scope>
    <source>
        <strain evidence="2 3">FS-7.2</strain>
    </source>
</reference>
<evidence type="ECO:0000313" key="2">
    <source>
        <dbReference type="EMBL" id="PSV00886.1"/>
    </source>
</evidence>
<dbReference type="Gene3D" id="3.90.175.10">
    <property type="entry name" value="Diphtheria Toxin, domain 1"/>
    <property type="match status" value="1"/>
</dbReference>
<dbReference type="AlphaFoldDB" id="A0A2T3KM63"/>
<dbReference type="EMBL" id="PYNF01000002">
    <property type="protein sequence ID" value="PSV00886.1"/>
    <property type="molecule type" value="Genomic_DNA"/>
</dbReference>